<dbReference type="EMBL" id="CP002355">
    <property type="protein sequence ID" value="ADR33768.1"/>
    <property type="molecule type" value="Genomic_DNA"/>
</dbReference>
<sequence length="221" mass="25321">MFELFLSAIGGASIAIAIAAYLSKSFIKIQTDKMLARHIHALAIEKERLGHELAVELHQKNLRISRYEQDKIEALKSLYEAVINLYNSLGELRKYASLDKNQDFAASYFNGLKNMFLELAKAFTDISQTYRSLELNSVYIDIETEQQLKTMIDSIHIYYTKALARCDQILLEAQNLGRALNSETQPIELVTLWNEMAYNWQNLIDPSAKLLKEAIRSKLQV</sequence>
<name>E4TWF0_SULKY</name>
<organism evidence="1 2">
    <name type="scientific">Sulfuricurvum kujiense (strain ATCC BAA-921 / DSM 16994 / JCM 11577 / YK-1)</name>
    <dbReference type="NCBI Taxonomy" id="709032"/>
    <lineage>
        <taxon>Bacteria</taxon>
        <taxon>Pseudomonadati</taxon>
        <taxon>Campylobacterota</taxon>
        <taxon>Epsilonproteobacteria</taxon>
        <taxon>Campylobacterales</taxon>
        <taxon>Sulfurimonadaceae</taxon>
        <taxon>Sulfuricurvum</taxon>
    </lineage>
</organism>
<dbReference type="Proteomes" id="UP000008721">
    <property type="component" value="Chromosome"/>
</dbReference>
<dbReference type="AlphaFoldDB" id="E4TWF0"/>
<evidence type="ECO:0000313" key="1">
    <source>
        <dbReference type="EMBL" id="ADR33768.1"/>
    </source>
</evidence>
<proteinExistence type="predicted"/>
<evidence type="ECO:0000313" key="2">
    <source>
        <dbReference type="Proteomes" id="UP000008721"/>
    </source>
</evidence>
<dbReference type="HOGENOM" id="CLU_1250091_0_0_7"/>
<gene>
    <name evidence="1" type="ordered locus">Sulku_1105</name>
</gene>
<accession>E4TWF0</accession>
<protein>
    <submittedName>
        <fullName evidence="1">Uncharacterized protein</fullName>
    </submittedName>
</protein>
<keyword evidence="2" id="KW-1185">Reference proteome</keyword>
<dbReference type="KEGG" id="sku:Sulku_1105"/>
<reference evidence="1 2" key="1">
    <citation type="journal article" date="2012" name="Stand. Genomic Sci.">
        <title>Complete genome sequence of the sulfur compounds oxidizing chemolithoautotroph Sulfuricurvum kujiense type strain (YK-1(T)).</title>
        <authorList>
            <person name="Han C."/>
            <person name="Kotsyurbenko O."/>
            <person name="Chertkov O."/>
            <person name="Held B."/>
            <person name="Lapidus A."/>
            <person name="Nolan M."/>
            <person name="Lucas S."/>
            <person name="Hammon N."/>
            <person name="Deshpande S."/>
            <person name="Cheng J.F."/>
            <person name="Tapia R."/>
            <person name="Goodwin L.A."/>
            <person name="Pitluck S."/>
            <person name="Liolios K."/>
            <person name="Pagani I."/>
            <person name="Ivanova N."/>
            <person name="Mavromatis K."/>
            <person name="Mikhailova N."/>
            <person name="Pati A."/>
            <person name="Chen A."/>
            <person name="Palaniappan K."/>
            <person name="Land M."/>
            <person name="Hauser L."/>
            <person name="Chang Y.J."/>
            <person name="Jeffries C.D."/>
            <person name="Brambilla E.M."/>
            <person name="Rohde M."/>
            <person name="Spring S."/>
            <person name="Sikorski J."/>
            <person name="Goker M."/>
            <person name="Woyke T."/>
            <person name="Bristow J."/>
            <person name="Eisen J.A."/>
            <person name="Markowitz V."/>
            <person name="Hugenholtz P."/>
            <person name="Kyrpides N.C."/>
            <person name="Klenk H.P."/>
            <person name="Detter J.C."/>
        </authorList>
    </citation>
    <scope>NUCLEOTIDE SEQUENCE [LARGE SCALE GENOMIC DNA]</scope>
    <source>
        <strain evidence="2">ATCC BAA-921 / DSM 16994 / JCM 11577 / YK-1</strain>
    </source>
</reference>